<evidence type="ECO:0000256" key="3">
    <source>
        <dbReference type="ARBA" id="ARBA00022448"/>
    </source>
</evidence>
<name>A0A7R9LPX5_9ACAR</name>
<dbReference type="EMBL" id="CAJPVJ010002127">
    <property type="protein sequence ID" value="CAG2165812.1"/>
    <property type="molecule type" value="Genomic_DNA"/>
</dbReference>
<keyword evidence="7" id="KW-0406">Ion transport</keyword>
<keyword evidence="6 9" id="KW-1133">Transmembrane helix</keyword>
<dbReference type="EMBL" id="OC916952">
    <property type="protein sequence ID" value="CAD7645710.1"/>
    <property type="molecule type" value="Genomic_DNA"/>
</dbReference>
<comment type="similarity">
    <text evidence="2">Belongs to the V-ATPase e1/e2 subunit family.</text>
</comment>
<keyword evidence="11" id="KW-1185">Reference proteome</keyword>
<accession>A0A7R9LPX5</accession>
<evidence type="ECO:0000313" key="11">
    <source>
        <dbReference type="Proteomes" id="UP000728032"/>
    </source>
</evidence>
<dbReference type="AlphaFoldDB" id="A0A7R9LPX5"/>
<organism evidence="10">
    <name type="scientific">Oppiella nova</name>
    <dbReference type="NCBI Taxonomy" id="334625"/>
    <lineage>
        <taxon>Eukaryota</taxon>
        <taxon>Metazoa</taxon>
        <taxon>Ecdysozoa</taxon>
        <taxon>Arthropoda</taxon>
        <taxon>Chelicerata</taxon>
        <taxon>Arachnida</taxon>
        <taxon>Acari</taxon>
        <taxon>Acariformes</taxon>
        <taxon>Sarcoptiformes</taxon>
        <taxon>Oribatida</taxon>
        <taxon>Brachypylina</taxon>
        <taxon>Oppioidea</taxon>
        <taxon>Oppiidae</taxon>
        <taxon>Oppiella</taxon>
    </lineage>
</organism>
<evidence type="ECO:0000256" key="6">
    <source>
        <dbReference type="ARBA" id="ARBA00022989"/>
    </source>
</evidence>
<evidence type="ECO:0000256" key="5">
    <source>
        <dbReference type="ARBA" id="ARBA00022781"/>
    </source>
</evidence>
<evidence type="ECO:0000256" key="8">
    <source>
        <dbReference type="ARBA" id="ARBA00023136"/>
    </source>
</evidence>
<evidence type="ECO:0000313" key="10">
    <source>
        <dbReference type="EMBL" id="CAD7645710.1"/>
    </source>
</evidence>
<protein>
    <submittedName>
        <fullName evidence="10">Uncharacterized protein</fullName>
    </submittedName>
</protein>
<evidence type="ECO:0000256" key="9">
    <source>
        <dbReference type="SAM" id="Phobius"/>
    </source>
</evidence>
<evidence type="ECO:0000256" key="2">
    <source>
        <dbReference type="ARBA" id="ARBA00008328"/>
    </source>
</evidence>
<evidence type="ECO:0000256" key="4">
    <source>
        <dbReference type="ARBA" id="ARBA00022692"/>
    </source>
</evidence>
<dbReference type="GO" id="GO:0033179">
    <property type="term" value="C:proton-transporting V-type ATPase, V0 domain"/>
    <property type="evidence" value="ECO:0007669"/>
    <property type="project" value="InterPro"/>
</dbReference>
<dbReference type="GO" id="GO:0046961">
    <property type="term" value="F:proton-transporting ATPase activity, rotational mechanism"/>
    <property type="evidence" value="ECO:0007669"/>
    <property type="project" value="InterPro"/>
</dbReference>
<proteinExistence type="inferred from homology"/>
<dbReference type="InterPro" id="IPR008389">
    <property type="entry name" value="ATPase_V0-cplx_e1/e2_su"/>
</dbReference>
<dbReference type="OrthoDB" id="1508846at2759"/>
<keyword evidence="8 9" id="KW-0472">Membrane</keyword>
<sequence length="64" mass="6959">MAAPAYVAPVVITAFWVIVGAVLPFFVPKGPNKGWLCTYIAQLNPLFGPQVNNVTLSLMYNSTF</sequence>
<evidence type="ECO:0000256" key="7">
    <source>
        <dbReference type="ARBA" id="ARBA00023065"/>
    </source>
</evidence>
<keyword evidence="5" id="KW-0375">Hydrogen ion transport</keyword>
<keyword evidence="3" id="KW-0813">Transport</keyword>
<evidence type="ECO:0000256" key="1">
    <source>
        <dbReference type="ARBA" id="ARBA00004127"/>
    </source>
</evidence>
<dbReference type="PANTHER" id="PTHR12263:SF0">
    <property type="entry name" value="V-TYPE PROTON ATPASE SUBUNIT"/>
    <property type="match status" value="1"/>
</dbReference>
<comment type="subcellular location">
    <subcellularLocation>
        <location evidence="1">Endomembrane system</location>
        <topology evidence="1">Multi-pass membrane protein</topology>
    </subcellularLocation>
</comment>
<dbReference type="PANTHER" id="PTHR12263">
    <property type="entry name" value="VACUOLAR ATP SYNTHASE SUBUNIT H"/>
    <property type="match status" value="1"/>
</dbReference>
<dbReference type="Pfam" id="PF05493">
    <property type="entry name" value="ATP_synt_H"/>
    <property type="match status" value="1"/>
</dbReference>
<keyword evidence="4 9" id="KW-0812">Transmembrane</keyword>
<dbReference type="Proteomes" id="UP000728032">
    <property type="component" value="Unassembled WGS sequence"/>
</dbReference>
<dbReference type="GO" id="GO:0012505">
    <property type="term" value="C:endomembrane system"/>
    <property type="evidence" value="ECO:0007669"/>
    <property type="project" value="UniProtKB-SubCell"/>
</dbReference>
<reference evidence="10" key="1">
    <citation type="submission" date="2020-11" db="EMBL/GenBank/DDBJ databases">
        <authorList>
            <person name="Tran Van P."/>
        </authorList>
    </citation>
    <scope>NUCLEOTIDE SEQUENCE</scope>
</reference>
<gene>
    <name evidence="10" type="ORF">ONB1V03_LOCUS5350</name>
</gene>
<feature type="transmembrane region" description="Helical" evidence="9">
    <location>
        <begin position="6"/>
        <end position="27"/>
    </location>
</feature>